<proteinExistence type="predicted"/>
<evidence type="ECO:0000259" key="6">
    <source>
        <dbReference type="PROSITE" id="PS51196"/>
    </source>
</evidence>
<dbReference type="PROSITE" id="PS51194">
    <property type="entry name" value="HELICASE_CTER"/>
    <property type="match status" value="1"/>
</dbReference>
<dbReference type="PROSITE" id="PS51196">
    <property type="entry name" value="SECA_MOTOR_DEAD"/>
    <property type="match status" value="1"/>
</dbReference>
<dbReference type="GO" id="GO:0006886">
    <property type="term" value="P:intracellular protein transport"/>
    <property type="evidence" value="ECO:0007669"/>
    <property type="project" value="InterPro"/>
</dbReference>
<dbReference type="InterPro" id="IPR027417">
    <property type="entry name" value="P-loop_NTPase"/>
</dbReference>
<reference evidence="8" key="1">
    <citation type="submission" date="2021-02" db="EMBL/GenBank/DDBJ databases">
        <authorList>
            <person name="Nowell W R."/>
        </authorList>
    </citation>
    <scope>NUCLEOTIDE SEQUENCE</scope>
</reference>
<dbReference type="PANTHER" id="PTHR30612">
    <property type="entry name" value="SECA INNER MEMBRANE COMPONENT OF SEC PROTEIN SECRETION SYSTEM"/>
    <property type="match status" value="1"/>
</dbReference>
<dbReference type="PROSITE" id="PS00675">
    <property type="entry name" value="SIGMA54_INTERACT_1"/>
    <property type="match status" value="1"/>
</dbReference>
<dbReference type="EMBL" id="CAJNOG010000051">
    <property type="protein sequence ID" value="CAF0846527.1"/>
    <property type="molecule type" value="Genomic_DNA"/>
</dbReference>
<feature type="coiled-coil region" evidence="4">
    <location>
        <begin position="1499"/>
        <end position="1526"/>
    </location>
</feature>
<evidence type="ECO:0000313" key="9">
    <source>
        <dbReference type="Proteomes" id="UP000663844"/>
    </source>
</evidence>
<sequence>MDSPNDPLYHYNDIQQVLLTKLAAWRKAFPEDITKSIHVLTTVKNDVQDQLQLCLEQESNEHSGERIVLIPYYLGNSHYTGILLEFNANESIKTAEYIDPVKGIIPNKLQNQFKEVYPDHILHLKHLPKQHNAINSAMLTIENLLASANIDLSRITCGSSILPLTTDISKEGNENKLYPQLDPLKCNLESHNLQNIGKLQKETSDAAEKVSTSTALRVFNMKRALDEQGSKRSYIQDLRTDCTSMPPCAERTILELLIHFEEKQLEEEYIPLLSKDSEIFSLQKLQEQMIREQLVSDSIQKKIRELEIHVGNSNDSSVVACLNILLKRLRPLNVQEIERLVLKANQAAELIRGKDIILLLGDTGSGKSTMIQFLAGCKMIETEVEIAPERFLRHITANDTAKNPQLKNVVSCPFNRSETRYIAPVTVQLKDILGRHENGVLILCDAPGFGDTAGPEVDIANSLGVIEALQQSNSVKLLVLSSFKSLGDRGEGIQKLTHILVNMVARIENKFDSIFYAFTKYPSEIDIYTLLFDIKASKVDQDVTLYSDGAFVAVLSDMIKKTEYMKLKVNPILDQPETLINMLRTGTGIEHPEEVFRFPMSNDSHGTIDKHIQRVRTAIDCVMKFKDMNLVCYYLNNLKKLNDLLKQDEIQEVYDKCKSLVRDRIHEYCNELLRNFTRIINSQDRLKKDDIQDYKTAAEYVQQTEVVKEHLGLSLSSSIQLKQNIDSQLKARRIVLQDEELHSPLIGIYLENFFLLKNSFKEFEQDYYIVCQEYEKRFEELVKYGQESILTNDFKSIAEILLKISKAAENLKTHMHESSVEKCNNIIKSFLRHLNQYCDQANVTLAKFQISFNDIKILQGTIEVLRSAKETYTLRELISKYLAMHDDTEEYCLDLDNMYEQFLNKIIECFEKFTQRIADLIEKNEDHPLNEIHKIMQNIDNIHKIPEVQIRTVKSYYSAIESIRQYMSQLQRDARQCLYTIDQQSENINFKELERPLSLLQNTQWMNNIAPGSYEIVMHQLTEEFIEFARQLEHRLTRLDLSLKYPDHVRSAKEIMEKIEHLCSLQCDSQELVMCKKRMLRHILDRLQFVFDTIVTDFDRSDETGHQEIIDSRQFLESRSLITSSNSQSSIDVNESSYLFVEQQPILESIKREKKQLLENIEKLKSYVNEYENILYGGGPFRAAFKVVSRTIHNSVKEKPEATNYLLQKGYHNIDALKRTIMKFIAELGNLKKQEKLFSTSQTNIELNIVDHQLSSANKVSIKRRKFKPTNGLVDKSRLLAANNALIFFQNCQQIYSDPIRQIANDATEIVNNYLDEFIHSLEQKINEAYECATHIENYRNKNSSKYSQDIEVRLQALAFLSKFSLVFERVNGQEILQSCRQQYYSYYDTLKSTMEHCKLSGQSRELRDCLLIAQTLSCVDRFFEGNFLLNGYGALHKQYQVELIKDCEQALSIVLDCIEKREYDNVDIQLSHIDEKLVNPLHFAHIKYGLQSSLHKLMNDIEYDVNNLEEKLQKDERNRHDIQNLKNNIDKIRFVLKKSTIMEVQDEHSCNRLQGFLRRIDKVLSIIFLNNIESIEILLDTDAFSEAQQSIDVVTRLHRELADYCTSDEVSNKLNMLNERLNNIVPEILKRYDFADVFSYAHNLPKTIFKKLETMASLSGAKYEKVYRDLSQITQRYLMLAIDNVRACPLAERARKIHSLDNASQYLPNELRDQFQSQLNDLQNDLTNRESAYKQQLEMCLTNVSDNDHLIEKLGELAKEYQKEKLDELLNQLRREILKEFHIYQTRVRTFLEEHNLPNAFDTIKKIFKYKECLGHSIPEIEEISHTVTQLIRRSFLNCCQTLSDISSIEQTSTVETAFNDIVVYLHSSEMLDKKVIVLFPDDILRDAQIELEKMFQYLQDIEKQFRIALNRKNIYQLHQVLIISKKWNSFLEKINRCQSKHLFIQNFLIFMKNIILYKDMIDEVEKLVHALIDQVNGELINDDTIKFEVKRDELYTKLAISMNLLRIIASELNEFVPSLIDIDELEKLFERKIEKIISQLLEKSLKEELSLKDADEFRIYYTHLVSFDKHVLFSKTRIRQVLEASEEKIITKVVSLREQIVTDKLSATDIAQLLIKMKFFAENLSMFDKRINVEIDEALKIYKNQHGMLSIMALVVELEKFDSGPRLMSEHSCLNGESWRRRRSKMQKQDDIDYVLRELSGDSISLQILRTRYESFRNKYDELVKENLKLIDSTASEEIDVGVLVTQIKFMVGSVTDTSKEVSWKYALEQKIPELLAYIFAVWTLKNTYHYNTARGIEAAQSYLLIPHAGQVIAVFRLLGIGYTPQTISRPFNAVSKQKISDNLVNNLVEIGTGEGKSAVMAIAACVFALTGIDVNCSCYSEVLSTRDRDDFASVFKALGIADRIKYGTFDRLCEQFINEKCNIRHKVSNMITNNKNILPNNDRSDGTKKTRPQVLLIDEVDVFLSDRFYGGTYRPAVVLNDPPIRALLASIWQKKASITSNEVMTLPAYQTCANQYSHWIFIFDEAIKDMLAALRSFKNSTYIVRNNKICYVRDESVVGNLIYGYNTMWAYYDEYEKGNITEHSLEENVGLLVHCGDFSYAEMPHDFAYIAGVTGTLKTLAKSERDILTNVYQIHEHTFLPSVFAKNNRTYKPSNHVEVVDESQYFLRIRGEIDAIRQSKRAILIFFKSQEALTAFYNSAELSSLKEDVQLITEKVGTKDRELSIKRAASVEKVTLMTRIFGRGTDFICDDPIVLANGGIHVLQTFFSEELAEEYQIMGRSARQGDRGSYRMILLDKDLEWVFGLTWKDELRSIQGNKLYEIINTARNSIYESKCLAKNLSLEQHKREHKVSKDFTNALWKGNIKTVKRFLTKRNKGIDLINDSSRTLILISGTSVLSPLLSSIKEMIGTIFERASIILEEKDLSSDIIQMQIAVYRGYTFRANEILEFSSWYIKGSDLREFLDTIDSTGGGSENAIEIGLQHAVKESKTRQSISQIILIGDTPANNKQEIEEKRDYLGEAYWKKTPFDRSTDYIQEIESLRDQEIPIHTFYLSVLAKDSFQKIAAMTGGRCEQLNISSSRGAELFAQFVTEEVLRKAAGAEGDAAVQLYRANYVR</sequence>
<dbReference type="Proteomes" id="UP000663845">
    <property type="component" value="Unassembled WGS sequence"/>
</dbReference>
<gene>
    <name evidence="7" type="ORF">JYZ213_LOCUS7658</name>
    <name evidence="8" type="ORF">OXD698_LOCUS29230</name>
</gene>
<dbReference type="GO" id="GO:0016020">
    <property type="term" value="C:membrane"/>
    <property type="evidence" value="ECO:0007669"/>
    <property type="project" value="InterPro"/>
</dbReference>
<dbReference type="InterPro" id="IPR001650">
    <property type="entry name" value="Helicase_C-like"/>
</dbReference>
<organism evidence="8 9">
    <name type="scientific">Adineta steineri</name>
    <dbReference type="NCBI Taxonomy" id="433720"/>
    <lineage>
        <taxon>Eukaryota</taxon>
        <taxon>Metazoa</taxon>
        <taxon>Spiralia</taxon>
        <taxon>Gnathifera</taxon>
        <taxon>Rotifera</taxon>
        <taxon>Eurotatoria</taxon>
        <taxon>Bdelloidea</taxon>
        <taxon>Adinetida</taxon>
        <taxon>Adinetidae</taxon>
        <taxon>Adineta</taxon>
    </lineage>
</organism>
<dbReference type="GO" id="GO:0006605">
    <property type="term" value="P:protein targeting"/>
    <property type="evidence" value="ECO:0007669"/>
    <property type="project" value="InterPro"/>
</dbReference>
<dbReference type="InterPro" id="IPR011115">
    <property type="entry name" value="SecA_DEAD"/>
</dbReference>
<dbReference type="Proteomes" id="UP000663844">
    <property type="component" value="Unassembled WGS sequence"/>
</dbReference>
<dbReference type="PANTHER" id="PTHR30612:SF0">
    <property type="entry name" value="CHLOROPLAST PROTEIN-TRANSPORTING ATPASE"/>
    <property type="match status" value="1"/>
</dbReference>
<keyword evidence="3" id="KW-0811">Translocation</keyword>
<dbReference type="InterPro" id="IPR025662">
    <property type="entry name" value="Sigma_54_int_dom_ATP-bd_1"/>
</dbReference>
<accession>A0A819NH10</accession>
<dbReference type="InterPro" id="IPR000185">
    <property type="entry name" value="SecA"/>
</dbReference>
<keyword evidence="2" id="KW-0653">Protein transport</keyword>
<feature type="domain" description="SecA family profile" evidence="6">
    <location>
        <begin position="2247"/>
        <end position="2827"/>
    </location>
</feature>
<dbReference type="GO" id="GO:0017038">
    <property type="term" value="P:protein import"/>
    <property type="evidence" value="ECO:0007669"/>
    <property type="project" value="InterPro"/>
</dbReference>
<evidence type="ECO:0000313" key="8">
    <source>
        <dbReference type="EMBL" id="CAF3995954.1"/>
    </source>
</evidence>
<dbReference type="EMBL" id="CAJOAZ010003261">
    <property type="protein sequence ID" value="CAF3995954.1"/>
    <property type="molecule type" value="Genomic_DNA"/>
</dbReference>
<dbReference type="GO" id="GO:0005524">
    <property type="term" value="F:ATP binding"/>
    <property type="evidence" value="ECO:0007669"/>
    <property type="project" value="InterPro"/>
</dbReference>
<feature type="coiled-coil region" evidence="4">
    <location>
        <begin position="1147"/>
        <end position="1174"/>
    </location>
</feature>
<comment type="caution">
    <text evidence="8">The sequence shown here is derived from an EMBL/GenBank/DDBJ whole genome shotgun (WGS) entry which is preliminary data.</text>
</comment>
<evidence type="ECO:0000256" key="1">
    <source>
        <dbReference type="ARBA" id="ARBA00022490"/>
    </source>
</evidence>
<dbReference type="Pfam" id="PF07517">
    <property type="entry name" value="SecA_DEAD"/>
    <property type="match status" value="1"/>
</dbReference>
<evidence type="ECO:0000256" key="2">
    <source>
        <dbReference type="ARBA" id="ARBA00022927"/>
    </source>
</evidence>
<dbReference type="InterPro" id="IPR014018">
    <property type="entry name" value="SecA_motor_DEAD"/>
</dbReference>
<keyword evidence="4" id="KW-0175">Coiled coil</keyword>
<evidence type="ECO:0000256" key="4">
    <source>
        <dbReference type="SAM" id="Coils"/>
    </source>
</evidence>
<evidence type="ECO:0000313" key="7">
    <source>
        <dbReference type="EMBL" id="CAF0846527.1"/>
    </source>
</evidence>
<dbReference type="Gene3D" id="3.40.50.300">
    <property type="entry name" value="P-loop containing nucleotide triphosphate hydrolases"/>
    <property type="match status" value="3"/>
</dbReference>
<keyword evidence="2" id="KW-0813">Transport</keyword>
<protein>
    <submittedName>
        <fullName evidence="8">Uncharacterized protein</fullName>
    </submittedName>
</protein>
<evidence type="ECO:0000256" key="3">
    <source>
        <dbReference type="ARBA" id="ARBA00023010"/>
    </source>
</evidence>
<feature type="domain" description="Helicase C-terminal" evidence="5">
    <location>
        <begin position="2664"/>
        <end position="2844"/>
    </location>
</feature>
<dbReference type="SUPFAM" id="SSF52540">
    <property type="entry name" value="P-loop containing nucleoside triphosphate hydrolases"/>
    <property type="match status" value="4"/>
</dbReference>
<evidence type="ECO:0000259" key="5">
    <source>
        <dbReference type="PROSITE" id="PS51194"/>
    </source>
</evidence>
<keyword evidence="1" id="KW-0963">Cytoplasm</keyword>
<name>A0A819NH10_9BILA</name>